<feature type="domain" description="Flagellar hook-associated protein 2 C-terminal" evidence="7">
    <location>
        <begin position="243"/>
        <end position="491"/>
    </location>
</feature>
<dbReference type="RefSeq" id="WP_168721381.1">
    <property type="nucleotide sequence ID" value="NZ_JAAXPN010000001.1"/>
</dbReference>
<evidence type="ECO:0000256" key="3">
    <source>
        <dbReference type="ARBA" id="ARBA00023054"/>
    </source>
</evidence>
<comment type="subcellular location">
    <subcellularLocation>
        <location evidence="5">Secreted</location>
    </subcellularLocation>
    <subcellularLocation>
        <location evidence="5">Bacterial flagellum</location>
    </subcellularLocation>
</comment>
<dbReference type="InterPro" id="IPR010810">
    <property type="entry name" value="Flagellin_hook_IN_motif"/>
</dbReference>
<dbReference type="Proteomes" id="UP000549765">
    <property type="component" value="Unassembled WGS sequence"/>
</dbReference>
<evidence type="ECO:0000256" key="1">
    <source>
        <dbReference type="ARBA" id="ARBA00009764"/>
    </source>
</evidence>
<dbReference type="GO" id="GO:0009421">
    <property type="term" value="C:bacterial-type flagellum filament cap"/>
    <property type="evidence" value="ECO:0007669"/>
    <property type="project" value="InterPro"/>
</dbReference>
<keyword evidence="8" id="KW-0969">Cilium</keyword>
<dbReference type="EMBL" id="JAAXPN010000001">
    <property type="protein sequence ID" value="NKZ23596.1"/>
    <property type="molecule type" value="Genomic_DNA"/>
</dbReference>
<dbReference type="PANTHER" id="PTHR30288">
    <property type="entry name" value="FLAGELLAR CAP/ASSEMBLY PROTEIN FLID"/>
    <property type="match status" value="1"/>
</dbReference>
<dbReference type="Pfam" id="PF02465">
    <property type="entry name" value="FliD_N"/>
    <property type="match status" value="1"/>
</dbReference>
<dbReference type="InterPro" id="IPR003481">
    <property type="entry name" value="FliD_N"/>
</dbReference>
<evidence type="ECO:0000256" key="5">
    <source>
        <dbReference type="RuleBase" id="RU362066"/>
    </source>
</evidence>
<dbReference type="GO" id="GO:0071973">
    <property type="term" value="P:bacterial-type flagellum-dependent cell motility"/>
    <property type="evidence" value="ECO:0007669"/>
    <property type="project" value="TreeGrafter"/>
</dbReference>
<proteinExistence type="inferred from homology"/>
<evidence type="ECO:0000256" key="4">
    <source>
        <dbReference type="ARBA" id="ARBA00023143"/>
    </source>
</evidence>
<feature type="domain" description="Flagellar hook-associated protein 2 N-terminal" evidence="6">
    <location>
        <begin position="20"/>
        <end position="110"/>
    </location>
</feature>
<evidence type="ECO:0000256" key="2">
    <source>
        <dbReference type="ARBA" id="ARBA00011255"/>
    </source>
</evidence>
<dbReference type="GO" id="GO:0007155">
    <property type="term" value="P:cell adhesion"/>
    <property type="evidence" value="ECO:0007669"/>
    <property type="project" value="InterPro"/>
</dbReference>
<reference evidence="8 9" key="1">
    <citation type="submission" date="2020-04" db="EMBL/GenBank/DDBJ databases">
        <title>MicrobeNet Type strains.</title>
        <authorList>
            <person name="Nicholson A.C."/>
        </authorList>
    </citation>
    <scope>NUCLEOTIDE SEQUENCE [LARGE SCALE GENOMIC DNA]</scope>
    <source>
        <strain evidence="8 9">CCUG 61472</strain>
    </source>
</reference>
<keyword evidence="9" id="KW-1185">Reference proteome</keyword>
<accession>A0A7X6N0S2</accession>
<dbReference type="Pfam" id="PF07196">
    <property type="entry name" value="Flagellin_IN"/>
    <property type="match status" value="1"/>
</dbReference>
<gene>
    <name evidence="8" type="primary">fliD</name>
    <name evidence="8" type="ORF">HF964_02080</name>
</gene>
<organism evidence="8 9">
    <name type="scientific">Periweissella fabalis</name>
    <dbReference type="NCBI Taxonomy" id="1070421"/>
    <lineage>
        <taxon>Bacteria</taxon>
        <taxon>Bacillati</taxon>
        <taxon>Bacillota</taxon>
        <taxon>Bacilli</taxon>
        <taxon>Lactobacillales</taxon>
        <taxon>Lactobacillaceae</taxon>
        <taxon>Periweissella</taxon>
    </lineage>
</organism>
<keyword evidence="8" id="KW-0966">Cell projection</keyword>
<dbReference type="GO" id="GO:0009424">
    <property type="term" value="C:bacterial-type flagellum hook"/>
    <property type="evidence" value="ECO:0007669"/>
    <property type="project" value="UniProtKB-UniRule"/>
</dbReference>
<evidence type="ECO:0000259" key="6">
    <source>
        <dbReference type="Pfam" id="PF02465"/>
    </source>
</evidence>
<dbReference type="PANTHER" id="PTHR30288:SF0">
    <property type="entry name" value="FLAGELLAR HOOK-ASSOCIATED PROTEIN 2"/>
    <property type="match status" value="1"/>
</dbReference>
<sequence>MVSSSGLGGAYMGQYSGINNQTIDQLVQAESTPMLLMQQQVQKIQNKETAWGDIRSRLNNLLNKVTNLQKPEIFNTKVASSSNDQVATISGDVTAAEGSHDLIVKQLATNTKVTGTRISDVKNSKEALKLTGSLDLSLIYKGNGDIKDSMDNSLSIPNAPSNDSVVDKSKLTIDITENDSISNIVDKINAQSKTTNIQASVVDNHLVIKSMLAGNYTINTTSETDNLINKLGLDQVKSSNGHAALFSIDGLETARNSNSITDVLDGATVTLTGLSQKATSDDSAELQTTTIGLKNDDNKFEGAVNDFVSQYNSLMGLIKSDLNVGDPSKADNQTGSLAGDSDLIQLQAQLQRIITPSANNKGNDTLSANSVGISLIDKEGTLGFDTTTFQKALKNNPQAVKDFFYSADIAPISGSASNEKGYTTVLSKFANSYLSTSTGKTGIIASKTTSFDATIKDLNQQIDNFQDRLTAKRQQYVSQFSALDSFMMQAQAQLNYFTQQIGANTNNNNNR</sequence>
<protein>
    <recommendedName>
        <fullName evidence="5">Flagellar hook-associated protein 2</fullName>
        <shortName evidence="5">HAP2</shortName>
    </recommendedName>
    <alternativeName>
        <fullName evidence="5">Flagellar cap protein</fullName>
    </alternativeName>
</protein>
<keyword evidence="8" id="KW-0282">Flagellum</keyword>
<dbReference type="InterPro" id="IPR040026">
    <property type="entry name" value="FliD"/>
</dbReference>
<comment type="similarity">
    <text evidence="1 5">Belongs to the FliD family.</text>
</comment>
<dbReference type="AlphaFoldDB" id="A0A7X6N0S2"/>
<comment type="subunit">
    <text evidence="2 5">Homopentamer.</text>
</comment>
<comment type="function">
    <text evidence="5">Required for morphogenesis and for the elongation of the flagellar filament by facilitating polymerization of the flagellin monomers at the tip of growing filament. Forms a capping structure, which prevents flagellin subunits (transported through the central channel of the flagellum) from leaking out without polymerization at the distal end.</text>
</comment>
<name>A0A7X6N0S2_9LACO</name>
<keyword evidence="3" id="KW-0175">Coiled coil</keyword>
<comment type="caution">
    <text evidence="8">The sequence shown here is derived from an EMBL/GenBank/DDBJ whole genome shotgun (WGS) entry which is preliminary data.</text>
</comment>
<keyword evidence="5" id="KW-0964">Secreted</keyword>
<evidence type="ECO:0000313" key="8">
    <source>
        <dbReference type="EMBL" id="NKZ23596.1"/>
    </source>
</evidence>
<dbReference type="Pfam" id="PF07195">
    <property type="entry name" value="FliD_C"/>
    <property type="match status" value="1"/>
</dbReference>
<evidence type="ECO:0000313" key="9">
    <source>
        <dbReference type="Proteomes" id="UP000549765"/>
    </source>
</evidence>
<evidence type="ECO:0000259" key="7">
    <source>
        <dbReference type="Pfam" id="PF07195"/>
    </source>
</evidence>
<dbReference type="GO" id="GO:0005576">
    <property type="term" value="C:extracellular region"/>
    <property type="evidence" value="ECO:0007669"/>
    <property type="project" value="UniProtKB-SubCell"/>
</dbReference>
<dbReference type="InterPro" id="IPR010809">
    <property type="entry name" value="FliD_C"/>
</dbReference>
<keyword evidence="4 5" id="KW-0975">Bacterial flagellum</keyword>